<name>A0A938BIY6_9BACT</name>
<accession>A0A938BIY6</accession>
<dbReference type="PROSITE" id="PS51257">
    <property type="entry name" value="PROKAR_LIPOPROTEIN"/>
    <property type="match status" value="1"/>
</dbReference>
<dbReference type="Gene3D" id="2.120.10.30">
    <property type="entry name" value="TolB, C-terminal domain"/>
    <property type="match status" value="1"/>
</dbReference>
<protein>
    <submittedName>
        <fullName evidence="1">Uncharacterized protein</fullName>
    </submittedName>
</protein>
<evidence type="ECO:0000313" key="2">
    <source>
        <dbReference type="Proteomes" id="UP000703893"/>
    </source>
</evidence>
<comment type="caution">
    <text evidence="1">The sequence shown here is derived from an EMBL/GenBank/DDBJ whole genome shotgun (WGS) entry which is preliminary data.</text>
</comment>
<gene>
    <name evidence="1" type="ORF">FJZ00_06595</name>
</gene>
<dbReference type="InterPro" id="IPR011042">
    <property type="entry name" value="6-blade_b-propeller_TolB-like"/>
</dbReference>
<organism evidence="1 2">
    <name type="scientific">Candidatus Tanganyikabacteria bacterium</name>
    <dbReference type="NCBI Taxonomy" id="2961651"/>
    <lineage>
        <taxon>Bacteria</taxon>
        <taxon>Bacillati</taxon>
        <taxon>Candidatus Sericytochromatia</taxon>
        <taxon>Candidatus Tanganyikabacteria</taxon>
    </lineage>
</organism>
<feature type="non-terminal residue" evidence="1">
    <location>
        <position position="544"/>
    </location>
</feature>
<evidence type="ECO:0000313" key="1">
    <source>
        <dbReference type="EMBL" id="MBM3274802.1"/>
    </source>
</evidence>
<sequence>MAALRSLIVLVAILACGLPALLAGCVPGLTLGGGLSPADGSRIGGGAGAGLTGANSTGPGGQNATGLISDNGSNLFPDHAAGLVSDNAAALISDNGANLISDNAAHLVSDNAAGLRSGAFLAGLVAGPNALISDNAAHLVSHNAGGLISDNAASLISDNASRLVSGNASSYRVQSLAYRTYKNVLVWFTHPDERFYAIGGRIVAGTTDERGRFRSAKPVVRAAAPVIANVSLPFDRRMVRFLTTRAGSNSLIVDAASTYVVEYLRHEARRRGKTPDKFDLSRLSAMTDRTRVLLDSGALSVRPEHFVTGSGELLAADFAVAVTRSDRSLGDLLEQTIGQRSAAVATFAGNWEEGSTGDGGPAGMARIAQPWGLAALGDALYIAEVQGHKIRRVAPGAGASASAPGAGTSVSAPAAAIEHFLGTFAGHSQLVTPRLAIDGVPAGSASPVLPRSVALDADGNVFFSFVDQVDRDGNLLPNQVVAMLCRSPSDRFGLKGLQTGTVYRVAGTGASQVADASGTAVASRTPLGIPSGIALGAGGDLLIA</sequence>
<reference evidence="1 2" key="1">
    <citation type="submission" date="2019-03" db="EMBL/GenBank/DDBJ databases">
        <title>Lake Tanganyika Metagenome-Assembled Genomes (MAGs).</title>
        <authorList>
            <person name="Tran P."/>
        </authorList>
    </citation>
    <scope>NUCLEOTIDE SEQUENCE [LARGE SCALE GENOMIC DNA]</scope>
    <source>
        <strain evidence="1">K_DeepCast_65m_m2_236</strain>
    </source>
</reference>
<proteinExistence type="predicted"/>
<dbReference type="AlphaFoldDB" id="A0A938BIY6"/>
<dbReference type="Proteomes" id="UP000703893">
    <property type="component" value="Unassembled WGS sequence"/>
</dbReference>
<dbReference type="EMBL" id="VGJX01000333">
    <property type="protein sequence ID" value="MBM3274802.1"/>
    <property type="molecule type" value="Genomic_DNA"/>
</dbReference>